<feature type="transmembrane region" description="Helical" evidence="1">
    <location>
        <begin position="69"/>
        <end position="93"/>
    </location>
</feature>
<proteinExistence type="predicted"/>
<organism evidence="2 3">
    <name type="scientific">Atlanticothrix silvestris CENA357</name>
    <dbReference type="NCBI Taxonomy" id="1725252"/>
    <lineage>
        <taxon>Bacteria</taxon>
        <taxon>Bacillati</taxon>
        <taxon>Cyanobacteriota</taxon>
        <taxon>Cyanophyceae</taxon>
        <taxon>Nostocales</taxon>
        <taxon>Nodulariaceae</taxon>
        <taxon>Atlanticothrix</taxon>
        <taxon>Atlanticothrix silvestris</taxon>
    </lineage>
</organism>
<name>A0A8J7HMK7_9CYAN</name>
<keyword evidence="1" id="KW-0812">Transmembrane</keyword>
<dbReference type="PANTHER" id="PTHR34214">
    <property type="match status" value="1"/>
</dbReference>
<accession>A0A8J7HMK7</accession>
<evidence type="ECO:0000313" key="3">
    <source>
        <dbReference type="Proteomes" id="UP000599391"/>
    </source>
</evidence>
<evidence type="ECO:0000313" key="2">
    <source>
        <dbReference type="EMBL" id="MBH8555726.1"/>
    </source>
</evidence>
<reference evidence="2 3" key="1">
    <citation type="journal article" date="2021" name="Int. J. Syst. Evol. Microbiol.">
        <title>Amazonocrinis nigriterrae gen. nov., sp. nov., Atlanticothrix silvestris gen. nov., sp. nov. and Dendronalium phyllosphericum gen. nov., sp. nov., nostocacean cyanobacteria from Brazilian environments.</title>
        <authorList>
            <person name="Alvarenga D.O."/>
            <person name="Andreote A.P.D."/>
            <person name="Branco L.H.Z."/>
            <person name="Delbaje E."/>
            <person name="Cruz R.B."/>
            <person name="Varani A.M."/>
            <person name="Fiore M.F."/>
        </authorList>
    </citation>
    <scope>NUCLEOTIDE SEQUENCE [LARGE SCALE GENOMIC DNA]</scope>
    <source>
        <strain evidence="2 3">CENA357</strain>
    </source>
</reference>
<dbReference type="Pfam" id="PF06799">
    <property type="entry name" value="CGLD27-like"/>
    <property type="match status" value="1"/>
</dbReference>
<dbReference type="Proteomes" id="UP000599391">
    <property type="component" value="Unassembled WGS sequence"/>
</dbReference>
<protein>
    <submittedName>
        <fullName evidence="2">CGLD27 family protein</fullName>
    </submittedName>
</protein>
<feature type="transmembrane region" description="Helical" evidence="1">
    <location>
        <begin position="45"/>
        <end position="63"/>
    </location>
</feature>
<evidence type="ECO:0000256" key="1">
    <source>
        <dbReference type="SAM" id="Phobius"/>
    </source>
</evidence>
<dbReference type="RefSeq" id="WP_214441932.1">
    <property type="nucleotide sequence ID" value="NZ_JAECZB010000097.1"/>
</dbReference>
<dbReference type="PANTHER" id="PTHR34214:SF3">
    <property type="entry name" value="PROTEIN CONSERVED IN THE GREEN LINEAGE AND DIATOMS 27, CHLOROPLASTIC"/>
    <property type="match status" value="1"/>
</dbReference>
<gene>
    <name evidence="2" type="ORF">I8751_25945</name>
</gene>
<dbReference type="EMBL" id="JAECZB010000097">
    <property type="protein sequence ID" value="MBH8555726.1"/>
    <property type="molecule type" value="Genomic_DNA"/>
</dbReference>
<dbReference type="InterPro" id="IPR009631">
    <property type="entry name" value="CGLD27-like"/>
</dbReference>
<keyword evidence="3" id="KW-1185">Reference proteome</keyword>
<keyword evidence="1" id="KW-0472">Membrane</keyword>
<keyword evidence="1" id="KW-1133">Transmembrane helix</keyword>
<feature type="transmembrane region" description="Helical" evidence="1">
    <location>
        <begin position="147"/>
        <end position="165"/>
    </location>
</feature>
<sequence>MIRSSVSNCPVPIDQQPLNEYEELKASWLFRDCTLNLQEYITKMAWIWGLSWLVAGPVAAASFSPNKYFAHFLLCGAAGASVGVLLSLTRLYLGWLYVRDRLYSTTVFYEESGWYDGQTWIKPQEVLTRDRLIVTYDIKPILQRLQFTFAGLAGLLVIGTIVWHLF</sequence>
<comment type="caution">
    <text evidence="2">The sequence shown here is derived from an EMBL/GenBank/DDBJ whole genome shotgun (WGS) entry which is preliminary data.</text>
</comment>
<dbReference type="AlphaFoldDB" id="A0A8J7HMK7"/>